<sequence>MVAGLLLPPLVAAGLWFGVGEILLRSRTAFEISWLGLAALAASAIVAAFLFGSRLSPIASLLGGLAFGALGVMPTLESQGLRLLPDGWLPVTFEPGFQTLASSGVLLFLGIALVVTSLFPSRWRSAAERAVYEPDYAPAQSPYYPDDTTRPMYRE</sequence>
<name>A0ABV8G666_9ACTN</name>
<keyword evidence="1" id="KW-0472">Membrane</keyword>
<proteinExistence type="predicted"/>
<feature type="transmembrane region" description="Helical" evidence="1">
    <location>
        <begin position="30"/>
        <end position="51"/>
    </location>
</feature>
<dbReference type="Proteomes" id="UP001595851">
    <property type="component" value="Unassembled WGS sequence"/>
</dbReference>
<keyword evidence="3" id="KW-1185">Reference proteome</keyword>
<reference evidence="3" key="1">
    <citation type="journal article" date="2019" name="Int. J. Syst. Evol. Microbiol.">
        <title>The Global Catalogue of Microorganisms (GCM) 10K type strain sequencing project: providing services to taxonomists for standard genome sequencing and annotation.</title>
        <authorList>
            <consortium name="The Broad Institute Genomics Platform"/>
            <consortium name="The Broad Institute Genome Sequencing Center for Infectious Disease"/>
            <person name="Wu L."/>
            <person name="Ma J."/>
        </authorList>
    </citation>
    <scope>NUCLEOTIDE SEQUENCE [LARGE SCALE GENOMIC DNA]</scope>
    <source>
        <strain evidence="3">TBRC 1276</strain>
    </source>
</reference>
<evidence type="ECO:0000313" key="3">
    <source>
        <dbReference type="Proteomes" id="UP001595851"/>
    </source>
</evidence>
<comment type="caution">
    <text evidence="2">The sequence shown here is derived from an EMBL/GenBank/DDBJ whole genome shotgun (WGS) entry which is preliminary data.</text>
</comment>
<dbReference type="EMBL" id="JBHSBI010000009">
    <property type="protein sequence ID" value="MFC4009453.1"/>
    <property type="molecule type" value="Genomic_DNA"/>
</dbReference>
<evidence type="ECO:0000256" key="1">
    <source>
        <dbReference type="SAM" id="Phobius"/>
    </source>
</evidence>
<organism evidence="2 3">
    <name type="scientific">Nonomuraea purpurea</name>
    <dbReference type="NCBI Taxonomy" id="1849276"/>
    <lineage>
        <taxon>Bacteria</taxon>
        <taxon>Bacillati</taxon>
        <taxon>Actinomycetota</taxon>
        <taxon>Actinomycetes</taxon>
        <taxon>Streptosporangiales</taxon>
        <taxon>Streptosporangiaceae</taxon>
        <taxon>Nonomuraea</taxon>
    </lineage>
</organism>
<keyword evidence="1" id="KW-0812">Transmembrane</keyword>
<feature type="transmembrane region" description="Helical" evidence="1">
    <location>
        <begin position="58"/>
        <end position="76"/>
    </location>
</feature>
<keyword evidence="1" id="KW-1133">Transmembrane helix</keyword>
<protein>
    <submittedName>
        <fullName evidence="2">Uncharacterized protein</fullName>
    </submittedName>
</protein>
<evidence type="ECO:0000313" key="2">
    <source>
        <dbReference type="EMBL" id="MFC4009453.1"/>
    </source>
</evidence>
<accession>A0ABV8G666</accession>
<gene>
    <name evidence="2" type="ORF">ACFOY2_19645</name>
</gene>
<feature type="transmembrane region" description="Helical" evidence="1">
    <location>
        <begin position="96"/>
        <end position="119"/>
    </location>
</feature>